<dbReference type="Gene3D" id="3.90.1580.10">
    <property type="entry name" value="paralog of FGE (formylglycine-generating enzyme)"/>
    <property type="match status" value="1"/>
</dbReference>
<dbReference type="RefSeq" id="WP_345521752.1">
    <property type="nucleotide sequence ID" value="NZ_BAABKM010000002.1"/>
</dbReference>
<protein>
    <submittedName>
        <fullName evidence="3">Formylglycine-generating enzyme family protein</fullName>
    </submittedName>
</protein>
<dbReference type="EMBL" id="BAABKM010000002">
    <property type="protein sequence ID" value="GAA4706752.1"/>
    <property type="molecule type" value="Genomic_DNA"/>
</dbReference>
<name>A0ABP8XF03_9ACTN</name>
<evidence type="ECO:0000259" key="2">
    <source>
        <dbReference type="Pfam" id="PF03781"/>
    </source>
</evidence>
<dbReference type="PANTHER" id="PTHR23150:SF19">
    <property type="entry name" value="FORMYLGLYCINE-GENERATING ENZYME"/>
    <property type="match status" value="1"/>
</dbReference>
<proteinExistence type="predicted"/>
<gene>
    <name evidence="3" type="ORF">GCM10023349_26260</name>
</gene>
<keyword evidence="4" id="KW-1185">Reference proteome</keyword>
<feature type="region of interest" description="Disordered" evidence="1">
    <location>
        <begin position="1"/>
        <end position="21"/>
    </location>
</feature>
<dbReference type="PANTHER" id="PTHR23150">
    <property type="entry name" value="SULFATASE MODIFYING FACTOR 1, 2"/>
    <property type="match status" value="1"/>
</dbReference>
<organism evidence="3 4">
    <name type="scientific">Nocardioides conyzicola</name>
    <dbReference type="NCBI Taxonomy" id="1651781"/>
    <lineage>
        <taxon>Bacteria</taxon>
        <taxon>Bacillati</taxon>
        <taxon>Actinomycetota</taxon>
        <taxon>Actinomycetes</taxon>
        <taxon>Propionibacteriales</taxon>
        <taxon>Nocardioidaceae</taxon>
        <taxon>Nocardioides</taxon>
    </lineage>
</organism>
<dbReference type="InterPro" id="IPR051043">
    <property type="entry name" value="Sulfatase_Mod_Factor_Kinase"/>
</dbReference>
<comment type="caution">
    <text evidence="3">The sequence shown here is derived from an EMBL/GenBank/DDBJ whole genome shotgun (WGS) entry which is preliminary data.</text>
</comment>
<feature type="region of interest" description="Disordered" evidence="1">
    <location>
        <begin position="288"/>
        <end position="312"/>
    </location>
</feature>
<dbReference type="InterPro" id="IPR016187">
    <property type="entry name" value="CTDL_fold"/>
</dbReference>
<dbReference type="InterPro" id="IPR005532">
    <property type="entry name" value="SUMF_dom"/>
</dbReference>
<sequence>MQVDLPGGTFTMGSDDHYPEEAPTHRVRVDAFSISATAVTNAEFAAFVEATGYVTVAERDLDPADYPGAPPENLQPGSMVFVPTRGPVDLRHLSQWWRWKPGASWQHPNGPRSDIEKRLDHPVVHVSHEDAAAYADWAGAALPTEAEWEYAARGGLEGAPYTWGDEVRPGGKIMANTWDGPDFPWRSSGESGFLRTAPVGSFPANGYGLFDMAGNVWEWTDDWWTERHPPDVEKPCCIPSNPRPGAREQSYDPAQPQFAIPRKVVKGGSHLCADSYCLRYRPAARRPQMIDTGTSHQGFRCVRRPARQEQPA</sequence>
<evidence type="ECO:0000313" key="3">
    <source>
        <dbReference type="EMBL" id="GAA4706752.1"/>
    </source>
</evidence>
<reference evidence="4" key="1">
    <citation type="journal article" date="2019" name="Int. J. Syst. Evol. Microbiol.">
        <title>The Global Catalogue of Microorganisms (GCM) 10K type strain sequencing project: providing services to taxonomists for standard genome sequencing and annotation.</title>
        <authorList>
            <consortium name="The Broad Institute Genomics Platform"/>
            <consortium name="The Broad Institute Genome Sequencing Center for Infectious Disease"/>
            <person name="Wu L."/>
            <person name="Ma J."/>
        </authorList>
    </citation>
    <scope>NUCLEOTIDE SEQUENCE [LARGE SCALE GENOMIC DNA]</scope>
    <source>
        <strain evidence="4">JCM 18531</strain>
    </source>
</reference>
<feature type="domain" description="Sulfatase-modifying factor enzyme-like" evidence="2">
    <location>
        <begin position="3"/>
        <end position="303"/>
    </location>
</feature>
<dbReference type="SUPFAM" id="SSF56436">
    <property type="entry name" value="C-type lectin-like"/>
    <property type="match status" value="1"/>
</dbReference>
<accession>A0ABP8XF03</accession>
<evidence type="ECO:0000256" key="1">
    <source>
        <dbReference type="SAM" id="MobiDB-lite"/>
    </source>
</evidence>
<evidence type="ECO:0000313" key="4">
    <source>
        <dbReference type="Proteomes" id="UP001499974"/>
    </source>
</evidence>
<dbReference type="Proteomes" id="UP001499974">
    <property type="component" value="Unassembled WGS sequence"/>
</dbReference>
<dbReference type="Pfam" id="PF03781">
    <property type="entry name" value="FGE-sulfatase"/>
    <property type="match status" value="1"/>
</dbReference>
<dbReference type="InterPro" id="IPR042095">
    <property type="entry name" value="SUMF_sf"/>
</dbReference>